<evidence type="ECO:0000313" key="3">
    <source>
        <dbReference type="Proteomes" id="UP000009227"/>
    </source>
</evidence>
<evidence type="ECO:0000313" key="2">
    <source>
        <dbReference type="EMBL" id="AEF96684.1"/>
    </source>
</evidence>
<feature type="transmembrane region" description="Helical" evidence="1">
    <location>
        <begin position="101"/>
        <end position="127"/>
    </location>
</feature>
<name>F6BDX3_METIK</name>
<dbReference type="HOGENOM" id="CLU_079270_4_0_2"/>
<feature type="transmembrane region" description="Helical" evidence="1">
    <location>
        <begin position="20"/>
        <end position="41"/>
    </location>
</feature>
<dbReference type="KEGG" id="mig:Metig_1145"/>
<feature type="transmembrane region" description="Helical" evidence="1">
    <location>
        <begin position="62"/>
        <end position="95"/>
    </location>
</feature>
<feature type="transmembrane region" description="Helical" evidence="1">
    <location>
        <begin position="173"/>
        <end position="194"/>
    </location>
</feature>
<dbReference type="AlphaFoldDB" id="F6BDX3"/>
<keyword evidence="1" id="KW-1133">Transmembrane helix</keyword>
<dbReference type="RefSeq" id="WP_013799285.1">
    <property type="nucleotide sequence ID" value="NC_015562.1"/>
</dbReference>
<evidence type="ECO:0008006" key="4">
    <source>
        <dbReference type="Google" id="ProtNLM"/>
    </source>
</evidence>
<dbReference type="Pfam" id="PF13197">
    <property type="entry name" value="DUF4013"/>
    <property type="match status" value="1"/>
</dbReference>
<gene>
    <name evidence="2" type="ordered locus">Metig_1145</name>
</gene>
<dbReference type="InterPro" id="IPR025098">
    <property type="entry name" value="DUF4013"/>
</dbReference>
<dbReference type="OrthoDB" id="107590at2157"/>
<reference evidence="2 3" key="1">
    <citation type="submission" date="2011-05" db="EMBL/GenBank/DDBJ databases">
        <title>Complete sequence of Methanotorris igneus Kol 5.</title>
        <authorList>
            <consortium name="US DOE Joint Genome Institute"/>
            <person name="Lucas S."/>
            <person name="Han J."/>
            <person name="Lapidus A."/>
            <person name="Cheng J.-F."/>
            <person name="Goodwin L."/>
            <person name="Pitluck S."/>
            <person name="Peters L."/>
            <person name="Mikhailova N."/>
            <person name="Chertkov O."/>
            <person name="Han C."/>
            <person name="Tapia R."/>
            <person name="Land M."/>
            <person name="Hauser L."/>
            <person name="Kyrpides N."/>
            <person name="Ivanova N."/>
            <person name="Pagani I."/>
            <person name="Sieprawska-Lupa M."/>
            <person name="Whitman W."/>
            <person name="Woyke T."/>
        </authorList>
    </citation>
    <scope>NUCLEOTIDE SEQUENCE [LARGE SCALE GENOMIC DNA]</scope>
    <source>
        <strain evidence="3">DSM 5666 / JCM 11834 / Kol 5</strain>
    </source>
</reference>
<feature type="transmembrane region" description="Helical" evidence="1">
    <location>
        <begin position="148"/>
        <end position="167"/>
    </location>
</feature>
<organism evidence="3">
    <name type="scientific">Methanotorris igneus (strain DSM 5666 / JCM 11834 / Kol 5)</name>
    <dbReference type="NCBI Taxonomy" id="880724"/>
    <lineage>
        <taxon>Archaea</taxon>
        <taxon>Methanobacteriati</taxon>
        <taxon>Methanobacteriota</taxon>
        <taxon>Methanomada group</taxon>
        <taxon>Methanococci</taxon>
        <taxon>Methanococcales</taxon>
        <taxon>Methanocaldococcaceae</taxon>
        <taxon>Methanotorris</taxon>
    </lineage>
</organism>
<proteinExistence type="predicted"/>
<keyword evidence="3" id="KW-1185">Reference proteome</keyword>
<keyword evidence="1" id="KW-0812">Transmembrane</keyword>
<keyword evidence="1" id="KW-0472">Membrane</keyword>
<sequence length="203" mass="22508">MDIIEGLKFPMDDEEWVKKVIIGGIIGIIPIVNLIVGGYFVETMKYVITGKKVLPEWENWGGKFITGICVFIIGLIYFAIPLVVMILLGGLGALVGKNSSIVGFVLGFVLFIVFGFAMPMAIANYAAKEKLSAAFEFEEILGRIKSVIGDYLLAYVVLFILVFVLDLVSMIPIIGWILSIFAMFYLSLVAVYYFGTLYRESSK</sequence>
<dbReference type="Proteomes" id="UP000009227">
    <property type="component" value="Chromosome"/>
</dbReference>
<dbReference type="GeneID" id="10644003"/>
<dbReference type="EMBL" id="CP002737">
    <property type="protein sequence ID" value="AEF96684.1"/>
    <property type="molecule type" value="Genomic_DNA"/>
</dbReference>
<evidence type="ECO:0000256" key="1">
    <source>
        <dbReference type="SAM" id="Phobius"/>
    </source>
</evidence>
<protein>
    <recommendedName>
        <fullName evidence="4">DUF4013 domain-containing protein</fullName>
    </recommendedName>
</protein>
<accession>F6BDX3</accession>
<dbReference type="STRING" id="880724.Metig_1145"/>